<sequence>MPVPQTSAECKQFLKIKEVGSSYWQQLIHIGIPKQHARSIAVAIAKYDIAQCQPQELQRQLICHYSAFVCRANLWRPGLLLA</sequence>
<organism evidence="1 2">
    <name type="scientific">Adonisia turfae CCMR0081</name>
    <dbReference type="NCBI Taxonomy" id="2292702"/>
    <lineage>
        <taxon>Bacteria</taxon>
        <taxon>Bacillati</taxon>
        <taxon>Cyanobacteriota</taxon>
        <taxon>Adonisia</taxon>
        <taxon>Adonisia turfae</taxon>
    </lineage>
</organism>
<evidence type="ECO:0000313" key="2">
    <source>
        <dbReference type="Proteomes" id="UP000481033"/>
    </source>
</evidence>
<evidence type="ECO:0000313" key="1">
    <source>
        <dbReference type="EMBL" id="NEZ55944.1"/>
    </source>
</evidence>
<keyword evidence="2" id="KW-1185">Reference proteome</keyword>
<proteinExistence type="predicted"/>
<dbReference type="RefSeq" id="WP_163664398.1">
    <property type="nucleotide sequence ID" value="NZ_QXHD01000004.1"/>
</dbReference>
<dbReference type="EMBL" id="QXHD01000004">
    <property type="protein sequence ID" value="NEZ55944.1"/>
    <property type="molecule type" value="Genomic_DNA"/>
</dbReference>
<accession>A0A6M0RIB0</accession>
<protein>
    <submittedName>
        <fullName evidence="1">Uncharacterized protein</fullName>
    </submittedName>
</protein>
<comment type="caution">
    <text evidence="1">The sequence shown here is derived from an EMBL/GenBank/DDBJ whole genome shotgun (WGS) entry which is preliminary data.</text>
</comment>
<dbReference type="Proteomes" id="UP000481033">
    <property type="component" value="Unassembled WGS sequence"/>
</dbReference>
<reference evidence="1 2" key="1">
    <citation type="journal article" date="2020" name="Microb. Ecol.">
        <title>Ecogenomics of the Marine Benthic Filamentous Cyanobacterium Adonisia.</title>
        <authorList>
            <person name="Walter J.M."/>
            <person name="Coutinho F.H."/>
            <person name="Leomil L."/>
            <person name="Hargreaves P.I."/>
            <person name="Campeao M.E."/>
            <person name="Vieira V.V."/>
            <person name="Silva B.S."/>
            <person name="Fistarol G.O."/>
            <person name="Salomon P.S."/>
            <person name="Sawabe T."/>
            <person name="Mino S."/>
            <person name="Hosokawa M."/>
            <person name="Miyashita H."/>
            <person name="Maruyama F."/>
            <person name="van Verk M.C."/>
            <person name="Dutilh B.E."/>
            <person name="Thompson C.C."/>
            <person name="Thompson F.L."/>
        </authorList>
    </citation>
    <scope>NUCLEOTIDE SEQUENCE [LARGE SCALE GENOMIC DNA]</scope>
    <source>
        <strain evidence="1 2">CCMR0081</strain>
    </source>
</reference>
<dbReference type="AlphaFoldDB" id="A0A6M0RIB0"/>
<gene>
    <name evidence="1" type="ORF">DXZ20_09720</name>
</gene>
<name>A0A6M0RIB0_9CYAN</name>